<accession>A0A930LXC7</accession>
<name>A0A930LXC7_9MICC</name>
<gene>
    <name evidence="1" type="ORF">HXO65_00135</name>
</gene>
<proteinExistence type="predicted"/>
<dbReference type="Proteomes" id="UP000785653">
    <property type="component" value="Unassembled WGS sequence"/>
</dbReference>
<evidence type="ECO:0000313" key="1">
    <source>
        <dbReference type="EMBL" id="MBF1672613.1"/>
    </source>
</evidence>
<dbReference type="AlphaFoldDB" id="A0A930LXC7"/>
<dbReference type="EMBL" id="JABZXS010000001">
    <property type="protein sequence ID" value="MBF1672613.1"/>
    <property type="molecule type" value="Genomic_DNA"/>
</dbReference>
<evidence type="ECO:0000313" key="2">
    <source>
        <dbReference type="Proteomes" id="UP000785653"/>
    </source>
</evidence>
<protein>
    <submittedName>
        <fullName evidence="1">Uncharacterized protein</fullName>
    </submittedName>
</protein>
<organism evidence="1 2">
    <name type="scientific">Rothia mucilaginosa</name>
    <dbReference type="NCBI Taxonomy" id="43675"/>
    <lineage>
        <taxon>Bacteria</taxon>
        <taxon>Bacillati</taxon>
        <taxon>Actinomycetota</taxon>
        <taxon>Actinomycetes</taxon>
        <taxon>Micrococcales</taxon>
        <taxon>Micrococcaceae</taxon>
        <taxon>Rothia</taxon>
    </lineage>
</organism>
<reference evidence="1" key="1">
    <citation type="submission" date="2020-04" db="EMBL/GenBank/DDBJ databases">
        <title>Deep metagenomics examines the oral microbiome during advanced dental caries in children, revealing novel taxa and co-occurrences with host molecules.</title>
        <authorList>
            <person name="Baker J.L."/>
            <person name="Morton J.T."/>
            <person name="Dinis M."/>
            <person name="Alvarez R."/>
            <person name="Tran N.C."/>
            <person name="Knight R."/>
            <person name="Edlund A."/>
        </authorList>
    </citation>
    <scope>NUCLEOTIDE SEQUENCE</scope>
    <source>
        <strain evidence="1">JCVI_47_bin.3</strain>
    </source>
</reference>
<comment type="caution">
    <text evidence="1">The sequence shown here is derived from an EMBL/GenBank/DDBJ whole genome shotgun (WGS) entry which is preliminary data.</text>
</comment>
<sequence length="76" mass="8372">MADLTQADSAEEPRYPHDIATTEAIKALTQCAERTAEMAELLRLGRYKLSGGFQPLANLRLAVTHLETAFRIGAKQ</sequence>